<evidence type="ECO:0000313" key="2">
    <source>
        <dbReference type="Proteomes" id="UP000035642"/>
    </source>
</evidence>
<reference evidence="2" key="1">
    <citation type="submission" date="2012-09" db="EMBL/GenBank/DDBJ databases">
        <authorList>
            <person name="Martin A.A."/>
        </authorList>
    </citation>
    <scope>NUCLEOTIDE SEQUENCE</scope>
</reference>
<dbReference type="SUPFAM" id="SSF55797">
    <property type="entry name" value="PR-1-like"/>
    <property type="match status" value="2"/>
</dbReference>
<evidence type="ECO:0000259" key="1">
    <source>
        <dbReference type="SMART" id="SM00198"/>
    </source>
</evidence>
<dbReference type="Proteomes" id="UP000035642">
    <property type="component" value="Unassembled WGS sequence"/>
</dbReference>
<dbReference type="STRING" id="6313.A0A0K0D4A8"/>
<keyword evidence="2" id="KW-1185">Reference proteome</keyword>
<dbReference type="AlphaFoldDB" id="A0A0K0D4A8"/>
<organism evidence="2 3">
    <name type="scientific">Angiostrongylus cantonensis</name>
    <name type="common">Rat lungworm</name>
    <dbReference type="NCBI Taxonomy" id="6313"/>
    <lineage>
        <taxon>Eukaryota</taxon>
        <taxon>Metazoa</taxon>
        <taxon>Ecdysozoa</taxon>
        <taxon>Nematoda</taxon>
        <taxon>Chromadorea</taxon>
        <taxon>Rhabditida</taxon>
        <taxon>Rhabditina</taxon>
        <taxon>Rhabditomorpha</taxon>
        <taxon>Strongyloidea</taxon>
        <taxon>Metastrongylidae</taxon>
        <taxon>Angiostrongylus</taxon>
    </lineage>
</organism>
<sequence length="263" mass="28206">MSASSYDNASSFGEHSSAFDRRFPIQSAIVQWSDISNQSWPAYNIYDGNPALFEFSNMILANTASVGCSGAMCFGSSAGACVFSSPSLVARGLAKNGEYPSENAPPASRMDLMEYDCKAEDYALNHVISCDKKQSLPLARPGYSENIHVLETTATDLLGAIQNAIASFTSELGTNGIPSNMVLSPEVLERTEKTVTKTTKVLWASNRYVACATRLCTGFYFTSCMYKDPVNMVGQSIYPIGAVCSSCPTGPNNCNPAIGLCSY</sequence>
<dbReference type="InterPro" id="IPR014044">
    <property type="entry name" value="CAP_dom"/>
</dbReference>
<reference evidence="3" key="2">
    <citation type="submission" date="2017-02" db="UniProtKB">
        <authorList>
            <consortium name="WormBaseParasite"/>
        </authorList>
    </citation>
    <scope>IDENTIFICATION</scope>
</reference>
<dbReference type="WBParaSite" id="ACAC_0000490301-mRNA-1">
    <property type="protein sequence ID" value="ACAC_0000490301-mRNA-1"/>
    <property type="gene ID" value="ACAC_0000490301"/>
</dbReference>
<dbReference type="Gene3D" id="3.40.33.10">
    <property type="entry name" value="CAP"/>
    <property type="match status" value="1"/>
</dbReference>
<dbReference type="SMART" id="SM00198">
    <property type="entry name" value="SCP"/>
    <property type="match status" value="1"/>
</dbReference>
<proteinExistence type="predicted"/>
<dbReference type="Pfam" id="PF00188">
    <property type="entry name" value="CAP"/>
    <property type="match status" value="1"/>
</dbReference>
<dbReference type="InterPro" id="IPR035940">
    <property type="entry name" value="CAP_sf"/>
</dbReference>
<feature type="domain" description="SCP" evidence="1">
    <location>
        <begin position="76"/>
        <end position="234"/>
    </location>
</feature>
<dbReference type="CDD" id="cd05380">
    <property type="entry name" value="CAP_euk"/>
    <property type="match status" value="1"/>
</dbReference>
<name>A0A0K0D4A8_ANGCA</name>
<evidence type="ECO:0000313" key="3">
    <source>
        <dbReference type="WBParaSite" id="ACAC_0000490301-mRNA-1"/>
    </source>
</evidence>
<protein>
    <submittedName>
        <fullName evidence="3">SCP domain-containing protein</fullName>
    </submittedName>
</protein>
<accession>A0A0K0D4A8</accession>